<dbReference type="Proteomes" id="UP000812440">
    <property type="component" value="Chromosome 7"/>
</dbReference>
<comment type="caution">
    <text evidence="2">The sequence shown here is derived from an EMBL/GenBank/DDBJ whole genome shotgun (WGS) entry which is preliminary data.</text>
</comment>
<feature type="transmembrane region" description="Helical" evidence="1">
    <location>
        <begin position="20"/>
        <end position="37"/>
    </location>
</feature>
<gene>
    <name evidence="2" type="ORF">GDO86_013353</name>
</gene>
<keyword evidence="3" id="KW-1185">Reference proteome</keyword>
<dbReference type="AlphaFoldDB" id="A0A8T2IWD5"/>
<accession>A0A8T2IWD5</accession>
<name>A0A8T2IWD5_9PIPI</name>
<reference evidence="2" key="1">
    <citation type="thesis" date="2020" institute="ProQuest LLC" country="789 East Eisenhower Parkway, Ann Arbor, MI, USA">
        <title>Comparative Genomics and Chromosome Evolution.</title>
        <authorList>
            <person name="Mudd A.B."/>
        </authorList>
    </citation>
    <scope>NUCLEOTIDE SEQUENCE</scope>
    <source>
        <strain evidence="2">Female2</strain>
        <tissue evidence="2">Blood</tissue>
    </source>
</reference>
<evidence type="ECO:0000256" key="1">
    <source>
        <dbReference type="SAM" id="Phobius"/>
    </source>
</evidence>
<organism evidence="2 3">
    <name type="scientific">Hymenochirus boettgeri</name>
    <name type="common">Congo dwarf clawed frog</name>
    <dbReference type="NCBI Taxonomy" id="247094"/>
    <lineage>
        <taxon>Eukaryota</taxon>
        <taxon>Metazoa</taxon>
        <taxon>Chordata</taxon>
        <taxon>Craniata</taxon>
        <taxon>Vertebrata</taxon>
        <taxon>Euteleostomi</taxon>
        <taxon>Amphibia</taxon>
        <taxon>Batrachia</taxon>
        <taxon>Anura</taxon>
        <taxon>Pipoidea</taxon>
        <taxon>Pipidae</taxon>
        <taxon>Pipinae</taxon>
        <taxon>Hymenochirus</taxon>
    </lineage>
</organism>
<evidence type="ECO:0000313" key="3">
    <source>
        <dbReference type="Proteomes" id="UP000812440"/>
    </source>
</evidence>
<keyword evidence="1" id="KW-0812">Transmembrane</keyword>
<proteinExistence type="predicted"/>
<protein>
    <submittedName>
        <fullName evidence="2">Uncharacterized protein</fullName>
    </submittedName>
</protein>
<sequence length="79" mass="9377">MEYLYCFVCRTRKYLFNSFSQTSVSSLTICCFVLIYVKRSFCVMNRYWVHEWEGIQWLITLNGNPPGMDVNNPLLLEGH</sequence>
<keyword evidence="1" id="KW-1133">Transmembrane helix</keyword>
<dbReference type="EMBL" id="JAACNH010000008">
    <property type="protein sequence ID" value="KAG8435358.1"/>
    <property type="molecule type" value="Genomic_DNA"/>
</dbReference>
<evidence type="ECO:0000313" key="2">
    <source>
        <dbReference type="EMBL" id="KAG8435358.1"/>
    </source>
</evidence>
<keyword evidence="1" id="KW-0472">Membrane</keyword>